<dbReference type="GO" id="GO:0008270">
    <property type="term" value="F:zinc ion binding"/>
    <property type="evidence" value="ECO:0007669"/>
    <property type="project" value="UniProtKB-UniRule"/>
</dbReference>
<dbReference type="PROSITE" id="PS51083">
    <property type="entry name" value="ZF_HIT"/>
    <property type="match status" value="1"/>
</dbReference>
<dbReference type="OrthoDB" id="10005492at2759"/>
<gene>
    <name evidence="3" type="ORF">MELIAE_LOCUS2395</name>
</gene>
<dbReference type="Proteomes" id="UP001154078">
    <property type="component" value="Chromosome 10"/>
</dbReference>
<protein>
    <recommendedName>
        <fullName evidence="2">HIT-type domain-containing protein</fullName>
    </recommendedName>
</protein>
<dbReference type="Gene3D" id="3.30.60.190">
    <property type="match status" value="1"/>
</dbReference>
<evidence type="ECO:0000256" key="1">
    <source>
        <dbReference type="PROSITE-ProRule" id="PRU00453"/>
    </source>
</evidence>
<keyword evidence="1" id="KW-0862">Zinc</keyword>
<dbReference type="AlphaFoldDB" id="A0A9P0AV38"/>
<keyword evidence="1" id="KW-0863">Zinc-finger</keyword>
<dbReference type="EMBL" id="OV121141">
    <property type="protein sequence ID" value="CAH0549116.1"/>
    <property type="molecule type" value="Genomic_DNA"/>
</dbReference>
<evidence type="ECO:0000313" key="3">
    <source>
        <dbReference type="EMBL" id="CAH0549116.1"/>
    </source>
</evidence>
<dbReference type="InterPro" id="IPR039646">
    <property type="entry name" value="ZNHIT2"/>
</dbReference>
<keyword evidence="4" id="KW-1185">Reference proteome</keyword>
<proteinExistence type="predicted"/>
<evidence type="ECO:0000313" key="4">
    <source>
        <dbReference type="Proteomes" id="UP001154078"/>
    </source>
</evidence>
<dbReference type="PANTHER" id="PTHR15555">
    <property type="entry name" value="ZINC FINGER HIT DOMAIN CONTAINING PROTEIN 2 PROTEIN FON -RELATED"/>
    <property type="match status" value="1"/>
</dbReference>
<evidence type="ECO:0000259" key="2">
    <source>
        <dbReference type="PROSITE" id="PS51083"/>
    </source>
</evidence>
<dbReference type="InterPro" id="IPR007529">
    <property type="entry name" value="Znf_HIT"/>
</dbReference>
<keyword evidence="1" id="KW-0479">Metal-binding</keyword>
<feature type="domain" description="HIT-type" evidence="2">
    <location>
        <begin position="15"/>
        <end position="48"/>
    </location>
</feature>
<reference evidence="3" key="1">
    <citation type="submission" date="2021-12" db="EMBL/GenBank/DDBJ databases">
        <authorList>
            <person name="King R."/>
        </authorList>
    </citation>
    <scope>NUCLEOTIDE SEQUENCE</scope>
</reference>
<accession>A0A9P0AV38</accession>
<name>A0A9P0AV38_BRAAE</name>
<dbReference type="SUPFAM" id="SSF144232">
    <property type="entry name" value="HIT/MYND zinc finger-like"/>
    <property type="match status" value="1"/>
</dbReference>
<organism evidence="3 4">
    <name type="scientific">Brassicogethes aeneus</name>
    <name type="common">Rape pollen beetle</name>
    <name type="synonym">Meligethes aeneus</name>
    <dbReference type="NCBI Taxonomy" id="1431903"/>
    <lineage>
        <taxon>Eukaryota</taxon>
        <taxon>Metazoa</taxon>
        <taxon>Ecdysozoa</taxon>
        <taxon>Arthropoda</taxon>
        <taxon>Hexapoda</taxon>
        <taxon>Insecta</taxon>
        <taxon>Pterygota</taxon>
        <taxon>Neoptera</taxon>
        <taxon>Endopterygota</taxon>
        <taxon>Coleoptera</taxon>
        <taxon>Polyphaga</taxon>
        <taxon>Cucujiformia</taxon>
        <taxon>Nitidulidae</taxon>
        <taxon>Meligethinae</taxon>
        <taxon>Brassicogethes</taxon>
    </lineage>
</organism>
<dbReference type="Pfam" id="PF04438">
    <property type="entry name" value="zf-HIT"/>
    <property type="match status" value="1"/>
</dbReference>
<sequence length="369" mass="42816">MAAARIVELDDSNTCKICDNALAKYSCPKCNILYCSVSCYQNQTHLQCSEDFYKDSLLGDLNLNKNDPESRKKMMEILERVHQSNKIASEDDFFDFEGLDDLDKLDSDDDEDFDDITARLQGVNLDDAETVWEKLTEDEKQEFVAFLRSEDVTKLIPPWEPWWLHSSKKMVEEINDVKIIELEEKCPKIINIKDFTSITAKTPADCVKYNLYNILSAYVFTVRYFNGEHFNFAKEAISCWSYLSLCVNTKENFQDFDTAVKSVEQQCLTSDWIVTDEENINIMKEDVKNIFEGPNLTTPGFYVLSALSDLYNLIEAAINPKDNTKETEFSKKFPNDHFPNVKIESNEKMGVYLKKIEYFLSYSRDILYK</sequence>
<dbReference type="CDD" id="cd23024">
    <property type="entry name" value="zf-HIT_ZNHIT2-3"/>
    <property type="match status" value="1"/>
</dbReference>
<dbReference type="PANTHER" id="PTHR15555:SF0">
    <property type="entry name" value="ZINC FINGER HIT DOMAIN-CONTAINING PROTEIN 2"/>
    <property type="match status" value="1"/>
</dbReference>